<reference evidence="1 2" key="1">
    <citation type="submission" date="2022-02" db="EMBL/GenBank/DDBJ databases">
        <title>Genome analysis of Beneficial Microorganisms for Coral consortium from Pocillopora damicornis.</title>
        <authorList>
            <person name="Rosado P.M."/>
            <person name="Cardoso P.M."/>
            <person name="Rosado J.G."/>
            <person name="Schultz J."/>
            <person name="Rocha U."/>
            <person name="Costa T.K."/>
            <person name="Peixoto R.S."/>
        </authorList>
    </citation>
    <scope>NUCLEOTIDE SEQUENCE [LARGE SCALE GENOMIC DNA]</scope>
    <source>
        <strain evidence="1 2">BMC5</strain>
    </source>
</reference>
<organism evidence="1 2">
    <name type="scientific">Pseudoalteromonas shioyasakiensis</name>
    <dbReference type="NCBI Taxonomy" id="1190813"/>
    <lineage>
        <taxon>Bacteria</taxon>
        <taxon>Pseudomonadati</taxon>
        <taxon>Pseudomonadota</taxon>
        <taxon>Gammaproteobacteria</taxon>
        <taxon>Alteromonadales</taxon>
        <taxon>Pseudoalteromonadaceae</taxon>
        <taxon>Pseudoalteromonas</taxon>
    </lineage>
</organism>
<dbReference type="RefSeq" id="WP_175083461.1">
    <property type="nucleotide sequence ID" value="NZ_JAKUMG010000003.1"/>
</dbReference>
<gene>
    <name evidence="1" type="ORF">MKZ47_09845</name>
</gene>
<evidence type="ECO:0000313" key="1">
    <source>
        <dbReference type="EMBL" id="MDI4669399.1"/>
    </source>
</evidence>
<accession>A0ABT6TZQ8</accession>
<name>A0ABT6TZQ8_9GAMM</name>
<dbReference type="InterPro" id="IPR024524">
    <property type="entry name" value="DUF3800"/>
</dbReference>
<dbReference type="Pfam" id="PF12686">
    <property type="entry name" value="DUF3800"/>
    <property type="match status" value="1"/>
</dbReference>
<dbReference type="EMBL" id="JAKUMG010000003">
    <property type="protein sequence ID" value="MDI4669399.1"/>
    <property type="molecule type" value="Genomic_DNA"/>
</dbReference>
<comment type="caution">
    <text evidence="1">The sequence shown here is derived from an EMBL/GenBank/DDBJ whole genome shotgun (WGS) entry which is preliminary data.</text>
</comment>
<protein>
    <submittedName>
        <fullName evidence="1">DUF3800 domain-containing protein</fullName>
    </submittedName>
</protein>
<proteinExistence type="predicted"/>
<evidence type="ECO:0000313" key="2">
    <source>
        <dbReference type="Proteomes" id="UP001156974"/>
    </source>
</evidence>
<keyword evidence="2" id="KW-1185">Reference proteome</keyword>
<dbReference type="Proteomes" id="UP001156974">
    <property type="component" value="Unassembled WGS sequence"/>
</dbReference>
<sequence>MENMDEGKLIWHIACDESGVDGQVYYGFGSLWMKYQRRGDFARIIRQLREKHNYHYEIKWQRAHKKSYSAFYKELTEIFFKHAWLAFHCIIVRKGMVDKTFHNGDYDLAMRKHFTKLISTKIKTVIKAHPNRNCEFRIEVDPLPSRYKKADEAFHKIANSTLKKEDFKIYEPIKSVITKDSKESEQIQLADFLLGAVMSAFQGKVTSEAKKAIADNVASYLGWETLKHDTWHTERKFNIWYFFDPRYTNREISTQNVVLKYPLPSKSIK</sequence>